<dbReference type="GO" id="GO:0004252">
    <property type="term" value="F:serine-type endopeptidase activity"/>
    <property type="evidence" value="ECO:0007669"/>
    <property type="project" value="InterPro"/>
</dbReference>
<dbReference type="SUPFAM" id="SSF52096">
    <property type="entry name" value="ClpP/crotonase"/>
    <property type="match status" value="1"/>
</dbReference>
<evidence type="ECO:0000256" key="3">
    <source>
        <dbReference type="ARBA" id="ARBA00022670"/>
    </source>
</evidence>
<evidence type="ECO:0000313" key="7">
    <source>
        <dbReference type="EMBL" id="SFA50953.1"/>
    </source>
</evidence>
<dbReference type="Gene3D" id="3.90.226.10">
    <property type="entry name" value="2-enoyl-CoA Hydratase, Chain A, domain 1"/>
    <property type="match status" value="1"/>
</dbReference>
<sequence length="256" mass="28623">MVKKMELPKINKRFEVLNKAENDEADLYMYGTIGKGWFADISANDVRHKLSNITAKTINVHINSVGGDVFESIAIHNILKNHKATINVYIDGYAASGASVIAMAGDKVIMPRNTMMMIHKAWTLAAGNAKELRKIANDLEKIDTAVLESYTSRFVGDRSELERLLDEETLLTAEECKILGLCDEISDEIELPDEEDEQEETSVKEEILNKYIAASLDGKAVAQTTENNHKPKEEKPMNNASIIYQFLSSLTRSENN</sequence>
<dbReference type="EMBL" id="FOJS01000028">
    <property type="protein sequence ID" value="SFA50953.1"/>
    <property type="molecule type" value="Genomic_DNA"/>
</dbReference>
<dbReference type="GO" id="GO:0004176">
    <property type="term" value="F:ATP-dependent peptidase activity"/>
    <property type="evidence" value="ECO:0007669"/>
    <property type="project" value="InterPro"/>
</dbReference>
<evidence type="ECO:0000256" key="6">
    <source>
        <dbReference type="RuleBase" id="RU003567"/>
    </source>
</evidence>
<evidence type="ECO:0000256" key="1">
    <source>
        <dbReference type="ARBA" id="ARBA00007039"/>
    </source>
</evidence>
<dbReference type="PRINTS" id="PR00127">
    <property type="entry name" value="CLPPROTEASEP"/>
</dbReference>
<dbReference type="Proteomes" id="UP000198650">
    <property type="component" value="Unassembled WGS sequence"/>
</dbReference>
<keyword evidence="3 7" id="KW-0645">Protease</keyword>
<dbReference type="STRING" id="186116.SAMN05192569_102823"/>
<dbReference type="InterPro" id="IPR029045">
    <property type="entry name" value="ClpP/crotonase-like_dom_sf"/>
</dbReference>
<dbReference type="InterPro" id="IPR023562">
    <property type="entry name" value="ClpP/TepA"/>
</dbReference>
<evidence type="ECO:0000256" key="4">
    <source>
        <dbReference type="ARBA" id="ARBA00022801"/>
    </source>
</evidence>
<comment type="similarity">
    <text evidence="1 6">Belongs to the peptidase S14 family.</text>
</comment>
<reference evidence="8" key="1">
    <citation type="submission" date="2016-10" db="EMBL/GenBank/DDBJ databases">
        <authorList>
            <person name="Varghese N."/>
            <person name="Submissions S."/>
        </authorList>
    </citation>
    <scope>NUCLEOTIDE SEQUENCE [LARGE SCALE GENOMIC DNA]</scope>
    <source>
        <strain evidence="8">M1</strain>
    </source>
</reference>
<keyword evidence="2" id="KW-0963">Cytoplasm</keyword>
<keyword evidence="8" id="KW-1185">Reference proteome</keyword>
<dbReference type="Pfam" id="PF00574">
    <property type="entry name" value="CLP_protease"/>
    <property type="match status" value="1"/>
</dbReference>
<evidence type="ECO:0000256" key="5">
    <source>
        <dbReference type="ARBA" id="ARBA00022825"/>
    </source>
</evidence>
<dbReference type="AlphaFoldDB" id="A0A1I0THB8"/>
<organism evidence="7 8">
    <name type="scientific">Parageobacillus thermantarcticus</name>
    <dbReference type="NCBI Taxonomy" id="186116"/>
    <lineage>
        <taxon>Bacteria</taxon>
        <taxon>Bacillati</taxon>
        <taxon>Bacillota</taxon>
        <taxon>Bacilli</taxon>
        <taxon>Bacillales</taxon>
        <taxon>Anoxybacillaceae</taxon>
        <taxon>Parageobacillus</taxon>
    </lineage>
</organism>
<dbReference type="CDD" id="cd07016">
    <property type="entry name" value="S14_ClpP_1"/>
    <property type="match status" value="1"/>
</dbReference>
<dbReference type="GO" id="GO:0009368">
    <property type="term" value="C:endopeptidase Clp complex"/>
    <property type="evidence" value="ECO:0007669"/>
    <property type="project" value="TreeGrafter"/>
</dbReference>
<accession>A0A1I0THB8</accession>
<dbReference type="PANTHER" id="PTHR10381">
    <property type="entry name" value="ATP-DEPENDENT CLP PROTEASE PROTEOLYTIC SUBUNIT"/>
    <property type="match status" value="1"/>
</dbReference>
<keyword evidence="4" id="KW-0378">Hydrolase</keyword>
<evidence type="ECO:0000313" key="8">
    <source>
        <dbReference type="Proteomes" id="UP000198650"/>
    </source>
</evidence>
<dbReference type="PANTHER" id="PTHR10381:SF70">
    <property type="entry name" value="ATP-DEPENDENT CLP PROTEASE PROTEOLYTIC SUBUNIT"/>
    <property type="match status" value="1"/>
</dbReference>
<gene>
    <name evidence="7" type="ORF">SAMN05192569_102823</name>
</gene>
<dbReference type="GO" id="GO:0006515">
    <property type="term" value="P:protein quality control for misfolded or incompletely synthesized proteins"/>
    <property type="evidence" value="ECO:0007669"/>
    <property type="project" value="TreeGrafter"/>
</dbReference>
<proteinExistence type="inferred from homology"/>
<keyword evidence="5" id="KW-0720">Serine protease</keyword>
<name>A0A1I0THB8_9BACL</name>
<dbReference type="RefSeq" id="WP_244151159.1">
    <property type="nucleotide sequence ID" value="NZ_FOJS01000028.1"/>
</dbReference>
<evidence type="ECO:0000256" key="2">
    <source>
        <dbReference type="ARBA" id="ARBA00022490"/>
    </source>
</evidence>
<dbReference type="GO" id="GO:0051117">
    <property type="term" value="F:ATPase binding"/>
    <property type="evidence" value="ECO:0007669"/>
    <property type="project" value="TreeGrafter"/>
</dbReference>
<dbReference type="InterPro" id="IPR001907">
    <property type="entry name" value="ClpP"/>
</dbReference>
<dbReference type="NCBIfam" id="NF045542">
    <property type="entry name" value="Clp_rel_HeadMat"/>
    <property type="match status" value="1"/>
</dbReference>
<protein>
    <recommendedName>
        <fullName evidence="6">ATP-dependent Clp protease proteolytic subunit</fullName>
    </recommendedName>
</protein>